<feature type="signal peptide" evidence="4">
    <location>
        <begin position="1"/>
        <end position="28"/>
    </location>
</feature>
<dbReference type="InterPro" id="IPR001638">
    <property type="entry name" value="Solute-binding_3/MltF_N"/>
</dbReference>
<reference evidence="7" key="3">
    <citation type="submission" date="2022-09" db="EMBL/GenBank/DDBJ databases">
        <title>Australian commercial rhizobial inoculants.</title>
        <authorList>
            <person name="Kohlmeier M.G."/>
            <person name="O'Hara G.W."/>
            <person name="Colombi E."/>
            <person name="Ramsay J.P."/>
            <person name="Terpolilli J."/>
        </authorList>
    </citation>
    <scope>NUCLEOTIDE SEQUENCE</scope>
    <source>
        <strain evidence="7">WSM1592</strain>
        <plasmid evidence="7">pWSM1592_1</plasmid>
    </source>
</reference>
<protein>
    <submittedName>
        <fullName evidence="6">ABC transporter substrate-binding protein</fullName>
    </submittedName>
    <submittedName>
        <fullName evidence="7">Transporter substrate-binding domain-containing protein</fullName>
    </submittedName>
</protein>
<evidence type="ECO:0000256" key="2">
    <source>
        <dbReference type="ARBA" id="ARBA00022448"/>
    </source>
</evidence>
<comment type="similarity">
    <text evidence="1">Belongs to the bacterial solute-binding protein 3 family.</text>
</comment>
<dbReference type="EMBL" id="PIQN01000003">
    <property type="protein sequence ID" value="PKA44853.1"/>
    <property type="molecule type" value="Genomic_DNA"/>
</dbReference>
<dbReference type="GO" id="GO:0006865">
    <property type="term" value="P:amino acid transport"/>
    <property type="evidence" value="ECO:0007669"/>
    <property type="project" value="TreeGrafter"/>
</dbReference>
<evidence type="ECO:0000256" key="3">
    <source>
        <dbReference type="ARBA" id="ARBA00022729"/>
    </source>
</evidence>
<sequence length="344" mass="37606">MKLRTFKSLAFASIAIATSAMLGAPAEAQTVVNKIKERGYVSCGASQGVPGLSRPDEKGYYRGFDSDICRAFAVAILGDKDKIRFVPLNAGQRFPALQTGEIDILSRTSTLTYTRDMVVRFVWLTLYDVDGLLVRKADNITDPKQLDGRTVCLQGGGSLTETAIQETEEEHNISMQKVYFDSTIQARDAFFGGRCDSYVTDGTAAAGQRASVAKNPDDYAIIRVGNTVEPNGVAIARGDDQLFDIVRWTVNALLWAEANGIDSKNIDEKLKTGSVEVKRVLGEEPGFGKPIGLDDKWVYNVIKQMGSYAEIWDNNLGMKSPLKVARGMNALAKDGGLNYPLPWN</sequence>
<evidence type="ECO:0000256" key="4">
    <source>
        <dbReference type="SAM" id="SignalP"/>
    </source>
</evidence>
<dbReference type="Proteomes" id="UP000232164">
    <property type="component" value="Unassembled WGS sequence"/>
</dbReference>
<evidence type="ECO:0000256" key="1">
    <source>
        <dbReference type="ARBA" id="ARBA00010333"/>
    </source>
</evidence>
<dbReference type="Pfam" id="PF00497">
    <property type="entry name" value="SBP_bac_3"/>
    <property type="match status" value="1"/>
</dbReference>
<keyword evidence="7" id="KW-0614">Plasmid</keyword>
<organism evidence="6 8">
    <name type="scientific">Rhizobium sullae</name>
    <name type="common">Rhizobium hedysari</name>
    <dbReference type="NCBI Taxonomy" id="50338"/>
    <lineage>
        <taxon>Bacteria</taxon>
        <taxon>Pseudomonadati</taxon>
        <taxon>Pseudomonadota</taxon>
        <taxon>Alphaproteobacteria</taxon>
        <taxon>Hyphomicrobiales</taxon>
        <taxon>Rhizobiaceae</taxon>
        <taxon>Rhizobium/Agrobacterium group</taxon>
        <taxon>Rhizobium</taxon>
    </lineage>
</organism>
<dbReference type="SUPFAM" id="SSF53850">
    <property type="entry name" value="Periplasmic binding protein-like II"/>
    <property type="match status" value="1"/>
</dbReference>
<dbReference type="PANTHER" id="PTHR30085:SF7">
    <property type="entry name" value="AMINO-ACID ABC TRANSPORTER-BINDING PROTEIN YHDW-RELATED"/>
    <property type="match status" value="1"/>
</dbReference>
<evidence type="ECO:0000313" key="6">
    <source>
        <dbReference type="EMBL" id="PKA44853.1"/>
    </source>
</evidence>
<dbReference type="Gene3D" id="3.40.190.10">
    <property type="entry name" value="Periplasmic binding protein-like II"/>
    <property type="match status" value="2"/>
</dbReference>
<name>A0A2N0DFH4_RHISU</name>
<dbReference type="OrthoDB" id="9777941at2"/>
<dbReference type="AlphaFoldDB" id="A0A2N0DFH4"/>
<dbReference type="EMBL" id="CP104144">
    <property type="protein sequence ID" value="UWU17631.1"/>
    <property type="molecule type" value="Genomic_DNA"/>
</dbReference>
<evidence type="ECO:0000259" key="5">
    <source>
        <dbReference type="SMART" id="SM00062"/>
    </source>
</evidence>
<geneLocation type="plasmid" evidence="7 9">
    <name>pWSM1592_1</name>
</geneLocation>
<keyword evidence="3 4" id="KW-0732">Signal</keyword>
<dbReference type="SMART" id="SM00062">
    <property type="entry name" value="PBPb"/>
    <property type="match status" value="1"/>
</dbReference>
<evidence type="ECO:0000313" key="9">
    <source>
        <dbReference type="Proteomes" id="UP001060123"/>
    </source>
</evidence>
<dbReference type="RefSeq" id="WP_027513038.1">
    <property type="nucleotide sequence ID" value="NZ_CP104144.1"/>
</dbReference>
<dbReference type="Proteomes" id="UP001060123">
    <property type="component" value="Plasmid pWSM1592_1"/>
</dbReference>
<proteinExistence type="inferred from homology"/>
<gene>
    <name evidence="6" type="ORF">CWR43_03230</name>
    <name evidence="7" type="ORF">N2599_33470</name>
</gene>
<keyword evidence="9" id="KW-1185">Reference proteome</keyword>
<reference evidence="6 8" key="1">
    <citation type="submission" date="2017-11" db="EMBL/GenBank/DDBJ databases">
        <authorList>
            <person name="Han C.G."/>
        </authorList>
    </citation>
    <scope>NUCLEOTIDE SEQUENCE [LARGE SCALE GENOMIC DNA]</scope>
    <source>
        <strain evidence="6 8">HCNT1</strain>
    </source>
</reference>
<evidence type="ECO:0000313" key="8">
    <source>
        <dbReference type="Proteomes" id="UP000232164"/>
    </source>
</evidence>
<accession>A0A2N0DFH4</accession>
<feature type="domain" description="Solute-binding protein family 3/N-terminal" evidence="5">
    <location>
        <begin position="40"/>
        <end position="269"/>
    </location>
</feature>
<dbReference type="STRING" id="1041146.GCA_000427985_04691"/>
<dbReference type="PANTHER" id="PTHR30085">
    <property type="entry name" value="AMINO ACID ABC TRANSPORTER PERMEASE"/>
    <property type="match status" value="1"/>
</dbReference>
<dbReference type="InterPro" id="IPR051455">
    <property type="entry name" value="Bact_solute-bind_prot3"/>
</dbReference>
<keyword evidence="2" id="KW-0813">Transport</keyword>
<reference evidence="6 8" key="2">
    <citation type="submission" date="2017-12" db="EMBL/GenBank/DDBJ databases">
        <title>Genome sequence of Rhizobium sullae HCNT1 isolated from Sulla coronaria nodules and featuring peculiar denitrification phenotypes.</title>
        <authorList>
            <person name="De Diego-Diaz B."/>
            <person name="Treu L."/>
            <person name="Campanaro S."/>
            <person name="Da Silva Duarte V."/>
            <person name="Basaglia M."/>
            <person name="Favaro L."/>
            <person name="Casella S."/>
            <person name="Squartini A."/>
        </authorList>
    </citation>
    <scope>NUCLEOTIDE SEQUENCE [LARGE SCALE GENOMIC DNA]</scope>
    <source>
        <strain evidence="6 8">HCNT1</strain>
    </source>
</reference>
<feature type="chain" id="PRO_5014974539" evidence="4">
    <location>
        <begin position="29"/>
        <end position="344"/>
    </location>
</feature>
<evidence type="ECO:0000313" key="7">
    <source>
        <dbReference type="EMBL" id="UWU17631.1"/>
    </source>
</evidence>